<organism evidence="3 4">
    <name type="scientific">Siminovitchia acidinfaciens</name>
    <dbReference type="NCBI Taxonomy" id="2321395"/>
    <lineage>
        <taxon>Bacteria</taxon>
        <taxon>Bacillati</taxon>
        <taxon>Bacillota</taxon>
        <taxon>Bacilli</taxon>
        <taxon>Bacillales</taxon>
        <taxon>Bacillaceae</taxon>
        <taxon>Siminovitchia</taxon>
    </lineage>
</organism>
<evidence type="ECO:0000313" key="4">
    <source>
        <dbReference type="Proteomes" id="UP000287156"/>
    </source>
</evidence>
<name>A0A429Y569_9BACI</name>
<dbReference type="InterPro" id="IPR022123">
    <property type="entry name" value="DUF3658"/>
</dbReference>
<keyword evidence="4" id="KW-1185">Reference proteome</keyword>
<evidence type="ECO:0000313" key="3">
    <source>
        <dbReference type="EMBL" id="RST76543.1"/>
    </source>
</evidence>
<proteinExistence type="predicted"/>
<dbReference type="Pfam" id="PF12395">
    <property type="entry name" value="DUF3658"/>
    <property type="match status" value="1"/>
</dbReference>
<accession>A0A429Y569</accession>
<comment type="caution">
    <text evidence="3">The sequence shown here is derived from an EMBL/GenBank/DDBJ whole genome shotgun (WGS) entry which is preliminary data.</text>
</comment>
<feature type="domain" description="DUF1835" evidence="1">
    <location>
        <begin position="27"/>
        <end position="144"/>
    </location>
</feature>
<evidence type="ECO:0000259" key="2">
    <source>
        <dbReference type="Pfam" id="PF12395"/>
    </source>
</evidence>
<dbReference type="OrthoDB" id="343110at2"/>
<dbReference type="InterPro" id="IPR014973">
    <property type="entry name" value="DUF1835"/>
</dbReference>
<dbReference type="Pfam" id="PF08874">
    <property type="entry name" value="DUF1835"/>
    <property type="match status" value="1"/>
</dbReference>
<evidence type="ECO:0000259" key="1">
    <source>
        <dbReference type="Pfam" id="PF08874"/>
    </source>
</evidence>
<feature type="domain" description="DUF3658" evidence="2">
    <location>
        <begin position="180"/>
        <end position="291"/>
    </location>
</feature>
<dbReference type="Proteomes" id="UP000287156">
    <property type="component" value="Unassembled WGS sequence"/>
</dbReference>
<sequence>MIEGLFHLYDEVLGVSKHQFVREYNSVHIVCGGAAAGTLRVGLGHENKVIGFPDFFAVGPIWKLHSDDGWKHRYRWLKDHLNIEMDYMEEEYEQRFMNTLEEIKAIPGNLPIVLWTAENADEQTGMRYILNLLSEKTNVVFLINSTTSYKELYDTEEYQYFCLHTGEVVPEKLKEIDAVKRIDPLTAEDRKKYVEEWAVLEETKEVLRIWENGKIASVSENYYDQLIIDSAQRLHNEQEQYEFMLSARIIGDVLGHLEERVSDSFLEYRLRTLIYNGVFDIKGVPKGMRYYRVKLK</sequence>
<gene>
    <name evidence="3" type="ORF">D4T97_004615</name>
</gene>
<protein>
    <submittedName>
        <fullName evidence="3">DUF1835 domain-containing protein</fullName>
    </submittedName>
</protein>
<dbReference type="EMBL" id="QYTV02000002">
    <property type="protein sequence ID" value="RST76543.1"/>
    <property type="molecule type" value="Genomic_DNA"/>
</dbReference>
<reference evidence="3" key="1">
    <citation type="submission" date="2018-12" db="EMBL/GenBank/DDBJ databases">
        <authorList>
            <person name="Sun L."/>
            <person name="Chen Z."/>
        </authorList>
    </citation>
    <scope>NUCLEOTIDE SEQUENCE [LARGE SCALE GENOMIC DNA]</scope>
    <source>
        <strain evidence="3">3-2-2</strain>
    </source>
</reference>
<dbReference type="AlphaFoldDB" id="A0A429Y569"/>